<sequence length="908" mass="101052">MSNEREKRARLSHACDRCRKRHVKCDGDYPVCGNCKSASGECSYSHPGSKRGYAETIDDRLSKIEKVLTRFLEGTDGQENPQPETNTNLMKDTPAATTYHMVVEPDSNQNLKSILEQIGPKVLPPKDLADTLIQSFLDNGYSFLMPIIHKPTFLKQLKDKNNQPSLLLLNAIFALGSLLCDDPRTRYENNPNTAGEIFYLRALELFDDFLDAPRLSTIQAILILSNYIIKSDRNSTRLWMYIGMAMTMSTDLGLYKDSHDLPINRVEKAMRNRLFWATFCVEVISYACFRKPLPIRDFVDTRLPYEIEEDGDDADEIVRFMYLAKLMRIFANVLQSRPYLSQTLNIRNTLPALDATLNSWLLGLPEKLQCSVPAVGDPDPKIISPYVASLHQMYHTALIHAHRPYIGSDKYPNILSKEICHKSAIIITKLGSCLPATERGTYLRYNHSAWSMMTASMVHMANMADPELSLHGDTYTQLTLHQLKAMGENTRLIGGNCGLDGTIKVLEQLYEDAQKSLGRQETASEADESRSTISTNSSNNSSSNDSNRSYNSSGRYEDVKTIPTPPPSTMPDSGDTDMSLPPDALKTENMIDANENILSSDSTSPIIMITKTDTTSIAADANTSQVHPQGQKREQAQPQPRRQQNYAHAHYLSIGPTDLKTNPTPEPSPHFPQHHQYREYSQSQVSNADISGHLANLPVSPLALNGMAPMSEAPIVPSSQDFITNNNGMEYSTQRNDPYWEVNWNMEDNHSQASNTVQHEINYSYNGYNPTSPPITSPPGATSTLAAMATVANHSQIHPDQAFLISDSAGGPMLLSNSIVMSIDGHAHIMGNSPENANRRINNQSGERNPNGRGFGTGHNGGIDSFSNPMPNGQIQHIQSNGQIQHVQYHSIVTQSEIETSDQGWNYK</sequence>
<evidence type="ECO:0000313" key="8">
    <source>
        <dbReference type="Proteomes" id="UP000789739"/>
    </source>
</evidence>
<dbReference type="Proteomes" id="UP000789739">
    <property type="component" value="Unassembled WGS sequence"/>
</dbReference>
<dbReference type="Pfam" id="PF04082">
    <property type="entry name" value="Fungal_trans"/>
    <property type="match status" value="1"/>
</dbReference>
<dbReference type="PROSITE" id="PS00463">
    <property type="entry name" value="ZN2_CY6_FUNGAL_1"/>
    <property type="match status" value="1"/>
</dbReference>
<dbReference type="Pfam" id="PF00172">
    <property type="entry name" value="Zn_clus"/>
    <property type="match status" value="1"/>
</dbReference>
<dbReference type="InterPro" id="IPR001138">
    <property type="entry name" value="Zn2Cys6_DnaBD"/>
</dbReference>
<dbReference type="InterPro" id="IPR007219">
    <property type="entry name" value="XnlR_reg_dom"/>
</dbReference>
<comment type="subcellular location">
    <subcellularLocation>
        <location evidence="1">Nucleus</location>
    </subcellularLocation>
</comment>
<dbReference type="GO" id="GO:0008270">
    <property type="term" value="F:zinc ion binding"/>
    <property type="evidence" value="ECO:0007669"/>
    <property type="project" value="InterPro"/>
</dbReference>
<dbReference type="EMBL" id="CAJVPI010000060">
    <property type="protein sequence ID" value="CAG8469853.1"/>
    <property type="molecule type" value="Genomic_DNA"/>
</dbReference>
<evidence type="ECO:0000256" key="2">
    <source>
        <dbReference type="ARBA" id="ARBA00022723"/>
    </source>
</evidence>
<dbReference type="PANTHER" id="PTHR46910:SF3">
    <property type="entry name" value="HALOTOLERANCE PROTEIN 9-RELATED"/>
    <property type="match status" value="1"/>
</dbReference>
<evidence type="ECO:0000256" key="4">
    <source>
        <dbReference type="ARBA" id="ARBA00023242"/>
    </source>
</evidence>
<keyword evidence="2" id="KW-0479">Metal-binding</keyword>
<feature type="region of interest" description="Disordered" evidence="5">
    <location>
        <begin position="516"/>
        <end position="584"/>
    </location>
</feature>
<keyword evidence="8" id="KW-1185">Reference proteome</keyword>
<reference evidence="7" key="1">
    <citation type="submission" date="2021-06" db="EMBL/GenBank/DDBJ databases">
        <authorList>
            <person name="Kallberg Y."/>
            <person name="Tangrot J."/>
            <person name="Rosling A."/>
        </authorList>
    </citation>
    <scope>NUCLEOTIDE SEQUENCE</scope>
    <source>
        <strain evidence="7">BR232B</strain>
    </source>
</reference>
<dbReference type="Gene3D" id="4.10.240.10">
    <property type="entry name" value="Zn(2)-C6 fungal-type DNA-binding domain"/>
    <property type="match status" value="1"/>
</dbReference>
<feature type="region of interest" description="Disordered" evidence="5">
    <location>
        <begin position="621"/>
        <end position="645"/>
    </location>
</feature>
<gene>
    <name evidence="7" type="ORF">PBRASI_LOCUS1016</name>
</gene>
<dbReference type="SMART" id="SM00906">
    <property type="entry name" value="Fungal_trans"/>
    <property type="match status" value="1"/>
</dbReference>
<dbReference type="AlphaFoldDB" id="A0A9N8Z3L2"/>
<dbReference type="CDD" id="cd00067">
    <property type="entry name" value="GAL4"/>
    <property type="match status" value="1"/>
</dbReference>
<dbReference type="InterPro" id="IPR050987">
    <property type="entry name" value="AtrR-like"/>
</dbReference>
<dbReference type="PROSITE" id="PS50048">
    <property type="entry name" value="ZN2_CY6_FUNGAL_2"/>
    <property type="match status" value="1"/>
</dbReference>
<dbReference type="SUPFAM" id="SSF57701">
    <property type="entry name" value="Zn2/Cys6 DNA-binding domain"/>
    <property type="match status" value="1"/>
</dbReference>
<feature type="compositionally biased region" description="Polar residues" evidence="5">
    <location>
        <begin position="833"/>
        <end position="848"/>
    </location>
</feature>
<evidence type="ECO:0000256" key="5">
    <source>
        <dbReference type="SAM" id="MobiDB-lite"/>
    </source>
</evidence>
<keyword evidence="4" id="KW-0539">Nucleus</keyword>
<evidence type="ECO:0000313" key="7">
    <source>
        <dbReference type="EMBL" id="CAG8469853.1"/>
    </source>
</evidence>
<evidence type="ECO:0000259" key="6">
    <source>
        <dbReference type="PROSITE" id="PS50048"/>
    </source>
</evidence>
<comment type="caution">
    <text evidence="7">The sequence shown here is derived from an EMBL/GenBank/DDBJ whole genome shotgun (WGS) entry which is preliminary data.</text>
</comment>
<dbReference type="GO" id="GO:0000981">
    <property type="term" value="F:DNA-binding transcription factor activity, RNA polymerase II-specific"/>
    <property type="evidence" value="ECO:0007669"/>
    <property type="project" value="InterPro"/>
</dbReference>
<evidence type="ECO:0000256" key="1">
    <source>
        <dbReference type="ARBA" id="ARBA00004123"/>
    </source>
</evidence>
<dbReference type="InterPro" id="IPR036864">
    <property type="entry name" value="Zn2-C6_fun-type_DNA-bd_sf"/>
</dbReference>
<feature type="region of interest" description="Disordered" evidence="5">
    <location>
        <begin position="658"/>
        <end position="684"/>
    </location>
</feature>
<accession>A0A9N8Z3L2</accession>
<dbReference type="SMART" id="SM00066">
    <property type="entry name" value="GAL4"/>
    <property type="match status" value="1"/>
</dbReference>
<dbReference type="CDD" id="cd12148">
    <property type="entry name" value="fungal_TF_MHR"/>
    <property type="match status" value="1"/>
</dbReference>
<dbReference type="GO" id="GO:0005634">
    <property type="term" value="C:nucleus"/>
    <property type="evidence" value="ECO:0007669"/>
    <property type="project" value="UniProtKB-SubCell"/>
</dbReference>
<feature type="region of interest" description="Disordered" evidence="5">
    <location>
        <begin position="832"/>
        <end position="859"/>
    </location>
</feature>
<name>A0A9N8Z3L2_9GLOM</name>
<evidence type="ECO:0000256" key="3">
    <source>
        <dbReference type="ARBA" id="ARBA00023125"/>
    </source>
</evidence>
<dbReference type="GO" id="GO:0006351">
    <property type="term" value="P:DNA-templated transcription"/>
    <property type="evidence" value="ECO:0007669"/>
    <property type="project" value="InterPro"/>
</dbReference>
<dbReference type="PANTHER" id="PTHR46910">
    <property type="entry name" value="TRANSCRIPTION FACTOR PDR1"/>
    <property type="match status" value="1"/>
</dbReference>
<dbReference type="OrthoDB" id="2154091at2759"/>
<proteinExistence type="predicted"/>
<protein>
    <submittedName>
        <fullName evidence="7">8259_t:CDS:1</fullName>
    </submittedName>
</protein>
<organism evidence="7 8">
    <name type="scientific">Paraglomus brasilianum</name>
    <dbReference type="NCBI Taxonomy" id="144538"/>
    <lineage>
        <taxon>Eukaryota</taxon>
        <taxon>Fungi</taxon>
        <taxon>Fungi incertae sedis</taxon>
        <taxon>Mucoromycota</taxon>
        <taxon>Glomeromycotina</taxon>
        <taxon>Glomeromycetes</taxon>
        <taxon>Paraglomerales</taxon>
        <taxon>Paraglomeraceae</taxon>
        <taxon>Paraglomus</taxon>
    </lineage>
</organism>
<feature type="domain" description="Zn(2)-C6 fungal-type" evidence="6">
    <location>
        <begin position="14"/>
        <end position="44"/>
    </location>
</feature>
<keyword evidence="3" id="KW-0238">DNA-binding</keyword>
<feature type="compositionally biased region" description="Low complexity" evidence="5">
    <location>
        <begin position="531"/>
        <end position="553"/>
    </location>
</feature>
<dbReference type="GO" id="GO:0003677">
    <property type="term" value="F:DNA binding"/>
    <property type="evidence" value="ECO:0007669"/>
    <property type="project" value="UniProtKB-KW"/>
</dbReference>